<dbReference type="EMBL" id="BLXT01002055">
    <property type="protein sequence ID" value="GFN90479.1"/>
    <property type="molecule type" value="Genomic_DNA"/>
</dbReference>
<feature type="chain" id="PRO_5043382892" evidence="2">
    <location>
        <begin position="27"/>
        <end position="96"/>
    </location>
</feature>
<evidence type="ECO:0000313" key="3">
    <source>
        <dbReference type="EMBL" id="GFN90479.1"/>
    </source>
</evidence>
<protein>
    <submittedName>
        <fullName evidence="3">Uncharacterized protein</fullName>
    </submittedName>
</protein>
<sequence length="96" mass="10727">MRHRQVMRLCRQRVLMLWKTMTGVRAVMPVSEVLLELGGLGQQGDSERPEGCGERDGLVMEYVDDQLKINPGRSSEGALQVTTSGELYPETNKVHA</sequence>
<feature type="region of interest" description="Disordered" evidence="1">
    <location>
        <begin position="73"/>
        <end position="96"/>
    </location>
</feature>
<proteinExistence type="predicted"/>
<evidence type="ECO:0000256" key="1">
    <source>
        <dbReference type="SAM" id="MobiDB-lite"/>
    </source>
</evidence>
<evidence type="ECO:0000256" key="2">
    <source>
        <dbReference type="SAM" id="SignalP"/>
    </source>
</evidence>
<keyword evidence="2" id="KW-0732">Signal</keyword>
<name>A0AAV3Z5Q3_9GAST</name>
<keyword evidence="4" id="KW-1185">Reference proteome</keyword>
<accession>A0AAV3Z5Q3</accession>
<reference evidence="3 4" key="1">
    <citation type="journal article" date="2021" name="Elife">
        <title>Chloroplast acquisition without the gene transfer in kleptoplastic sea slugs, Plakobranchus ocellatus.</title>
        <authorList>
            <person name="Maeda T."/>
            <person name="Takahashi S."/>
            <person name="Yoshida T."/>
            <person name="Shimamura S."/>
            <person name="Takaki Y."/>
            <person name="Nagai Y."/>
            <person name="Toyoda A."/>
            <person name="Suzuki Y."/>
            <person name="Arimoto A."/>
            <person name="Ishii H."/>
            <person name="Satoh N."/>
            <person name="Nishiyama T."/>
            <person name="Hasebe M."/>
            <person name="Maruyama T."/>
            <person name="Minagawa J."/>
            <person name="Obokata J."/>
            <person name="Shigenobu S."/>
        </authorList>
    </citation>
    <scope>NUCLEOTIDE SEQUENCE [LARGE SCALE GENOMIC DNA]</scope>
</reference>
<dbReference type="Proteomes" id="UP000735302">
    <property type="component" value="Unassembled WGS sequence"/>
</dbReference>
<gene>
    <name evidence="3" type="ORF">PoB_001698500</name>
</gene>
<feature type="signal peptide" evidence="2">
    <location>
        <begin position="1"/>
        <end position="26"/>
    </location>
</feature>
<organism evidence="3 4">
    <name type="scientific">Plakobranchus ocellatus</name>
    <dbReference type="NCBI Taxonomy" id="259542"/>
    <lineage>
        <taxon>Eukaryota</taxon>
        <taxon>Metazoa</taxon>
        <taxon>Spiralia</taxon>
        <taxon>Lophotrochozoa</taxon>
        <taxon>Mollusca</taxon>
        <taxon>Gastropoda</taxon>
        <taxon>Heterobranchia</taxon>
        <taxon>Euthyneura</taxon>
        <taxon>Panpulmonata</taxon>
        <taxon>Sacoglossa</taxon>
        <taxon>Placobranchoidea</taxon>
        <taxon>Plakobranchidae</taxon>
        <taxon>Plakobranchus</taxon>
    </lineage>
</organism>
<evidence type="ECO:0000313" key="4">
    <source>
        <dbReference type="Proteomes" id="UP000735302"/>
    </source>
</evidence>
<comment type="caution">
    <text evidence="3">The sequence shown here is derived from an EMBL/GenBank/DDBJ whole genome shotgun (WGS) entry which is preliminary data.</text>
</comment>
<dbReference type="AlphaFoldDB" id="A0AAV3Z5Q3"/>